<dbReference type="PANTHER" id="PTHR19879:SF9">
    <property type="entry name" value="TRANSCRIPTION INITIATION FACTOR TFIID SUBUNIT 5"/>
    <property type="match status" value="1"/>
</dbReference>
<name>A0ABQ7GBM8_DUNSA</name>
<reference evidence="2" key="1">
    <citation type="submission" date="2017-08" db="EMBL/GenBank/DDBJ databases">
        <authorList>
            <person name="Polle J.E."/>
            <person name="Barry K."/>
            <person name="Cushman J."/>
            <person name="Schmutz J."/>
            <person name="Tran D."/>
            <person name="Hathwaick L.T."/>
            <person name="Yim W.C."/>
            <person name="Jenkins J."/>
            <person name="Mckie-Krisberg Z.M."/>
            <person name="Prochnik S."/>
            <person name="Lindquist E."/>
            <person name="Dockter R.B."/>
            <person name="Adam C."/>
            <person name="Molina H."/>
            <person name="Bunkerborg J."/>
            <person name="Jin E."/>
            <person name="Buchheim M."/>
            <person name="Magnuson J."/>
        </authorList>
    </citation>
    <scope>NUCLEOTIDE SEQUENCE</scope>
    <source>
        <strain evidence="2">CCAP 19/18</strain>
    </source>
</reference>
<dbReference type="SUPFAM" id="SSF50978">
    <property type="entry name" value="WD40 repeat-like"/>
    <property type="match status" value="1"/>
</dbReference>
<feature type="repeat" description="WD" evidence="1">
    <location>
        <begin position="152"/>
        <end position="193"/>
    </location>
</feature>
<dbReference type="EMBL" id="MU069904">
    <property type="protein sequence ID" value="KAF5832014.1"/>
    <property type="molecule type" value="Genomic_DNA"/>
</dbReference>
<dbReference type="PROSITE" id="PS50082">
    <property type="entry name" value="WD_REPEATS_2"/>
    <property type="match status" value="2"/>
</dbReference>
<evidence type="ECO:0000313" key="3">
    <source>
        <dbReference type="Proteomes" id="UP000815325"/>
    </source>
</evidence>
<keyword evidence="3" id="KW-1185">Reference proteome</keyword>
<dbReference type="InterPro" id="IPR015943">
    <property type="entry name" value="WD40/YVTN_repeat-like_dom_sf"/>
</dbReference>
<dbReference type="SMART" id="SM00320">
    <property type="entry name" value="WD40"/>
    <property type="match status" value="9"/>
</dbReference>
<accession>A0ABQ7GBM8</accession>
<dbReference type="InterPro" id="IPR001680">
    <property type="entry name" value="WD40_rpt"/>
</dbReference>
<dbReference type="SUPFAM" id="SSF50998">
    <property type="entry name" value="Quinoprotein alcohol dehydrogenase-like"/>
    <property type="match status" value="1"/>
</dbReference>
<sequence length="677" mass="73379">MFKGSFTQNIQSGLSGLGFANARDNSVALEKGKGIDAADTFFGMPELQEQIQVAHVPTQCASGCLALRVPDPPTSAPPAVVNISKDGKVAAVGGKDVELFLWSTETGELLSTLRGHETSWTSSNDNSFFVTTQEDSKVVVYDADPIQMRQMLGHPDEPLTCCSVSLDDIFVVVGGADGSIYAWDAETGSDYRQYDCGHDGPVSTAMCYPMPDGSHVIISCGRDHKIVVWDLETIKQLYSIEVTELGHAKNVGYYISRDHIQVLVWCMDSVPFPNLVFIDPLSGNRNSVYCHDGLIRSAMFTKNATKIVSCGRNAGFRGTGVPTCMAGIIYLAAGEDATIRVWNAEDGSPLRLMVAQKDPVKFCSYAKSATDTKIITCDVAGRVHVWSTVVEVLNSLLRRFADDLSCVTTTNDNLLLAAGCSNGRVMLWDTVERENIWEYAHHSGRVEAIAFNTLRSLLVTCGADGRIVLVYVSSGKQAMVFDGSQEPVMSVCFSPDDERIASVTSDGKVVVFETESTDPAPCLTLETGAGRVVSCVWAPNSKTIIGACNDGSLIVWSSTSGSVFCAMNGAGNPYPVREVVFNQATTRLTTMCCSQAITWDTATCQKLRVFDFVVDKSGLFKTVPDSLHATFCHWGTVLFDHESETAVFDMVPLDDPLLRSHYLSETRSIESGNTGVK</sequence>
<evidence type="ECO:0000256" key="1">
    <source>
        <dbReference type="PROSITE-ProRule" id="PRU00221"/>
    </source>
</evidence>
<dbReference type="Proteomes" id="UP000815325">
    <property type="component" value="Unassembled WGS sequence"/>
</dbReference>
<dbReference type="SUPFAM" id="SSF50993">
    <property type="entry name" value="Peptidase/esterase 'gauge' domain"/>
    <property type="match status" value="1"/>
</dbReference>
<dbReference type="PANTHER" id="PTHR19879">
    <property type="entry name" value="TRANSCRIPTION INITIATION FACTOR TFIID"/>
    <property type="match status" value="1"/>
</dbReference>
<dbReference type="InterPro" id="IPR036322">
    <property type="entry name" value="WD40_repeat_dom_sf"/>
</dbReference>
<keyword evidence="1" id="KW-0853">WD repeat</keyword>
<gene>
    <name evidence="2" type="ORF">DUNSADRAFT_12255</name>
</gene>
<feature type="repeat" description="WD" evidence="1">
    <location>
        <begin position="481"/>
        <end position="516"/>
    </location>
</feature>
<dbReference type="InterPro" id="IPR011047">
    <property type="entry name" value="Quinoprotein_ADH-like_sf"/>
</dbReference>
<evidence type="ECO:0000313" key="2">
    <source>
        <dbReference type="EMBL" id="KAF5832014.1"/>
    </source>
</evidence>
<comment type="caution">
    <text evidence="2">The sequence shown here is derived from an EMBL/GenBank/DDBJ whole genome shotgun (WGS) entry which is preliminary data.</text>
</comment>
<proteinExistence type="predicted"/>
<organism evidence="2 3">
    <name type="scientific">Dunaliella salina</name>
    <name type="common">Green alga</name>
    <name type="synonym">Protococcus salinus</name>
    <dbReference type="NCBI Taxonomy" id="3046"/>
    <lineage>
        <taxon>Eukaryota</taxon>
        <taxon>Viridiplantae</taxon>
        <taxon>Chlorophyta</taxon>
        <taxon>core chlorophytes</taxon>
        <taxon>Chlorophyceae</taxon>
        <taxon>CS clade</taxon>
        <taxon>Chlamydomonadales</taxon>
        <taxon>Dunaliellaceae</taxon>
        <taxon>Dunaliella</taxon>
    </lineage>
</organism>
<dbReference type="Gene3D" id="2.130.10.10">
    <property type="entry name" value="YVTN repeat-like/Quinoprotein amine dehydrogenase"/>
    <property type="match status" value="3"/>
</dbReference>
<dbReference type="Pfam" id="PF00400">
    <property type="entry name" value="WD40"/>
    <property type="match status" value="7"/>
</dbReference>
<protein>
    <submittedName>
        <fullName evidence="2">WD40-repeat-containing domain protein</fullName>
    </submittedName>
</protein>